<dbReference type="Proteomes" id="UP000828251">
    <property type="component" value="Unassembled WGS sequence"/>
</dbReference>
<accession>A0A9D4ADT5</accession>
<proteinExistence type="predicted"/>
<sequence>MVDGDRDSRLSKDRNTKKVRFKDDSDGASVDMAIDSDPSLNAATSRRRSGDSQDSSGIAARKGRLSSRFNVLNVKGKRTGGKEWSTNANFRGLNANAVEYDLNSLDSREEDNIKSVTYPYFKAAKKYGLNSDSQKKTCNPGLESEAQKNITKLVAERIGGGVHVGQEMKKEGNFGNHFDSKLQARKLNDIKAHFNLAFESPVEVEVQLTDNILDHGKHSAVTFKNSSNFPNQYKCRTFEPISAGNTRNKDRKGNEKYGITRGGRKNSNVLKGHGSQFKTFVNSWVSLVNSMKEVGKLISSNLSNEAEMGVLAESGPSGLNNS</sequence>
<dbReference type="OrthoDB" id="10650995at2759"/>
<evidence type="ECO:0000313" key="3">
    <source>
        <dbReference type="Proteomes" id="UP000828251"/>
    </source>
</evidence>
<name>A0A9D4ADT5_9ROSI</name>
<feature type="compositionally biased region" description="Basic and acidic residues" evidence="1">
    <location>
        <begin position="1"/>
        <end position="25"/>
    </location>
</feature>
<evidence type="ECO:0000256" key="1">
    <source>
        <dbReference type="SAM" id="MobiDB-lite"/>
    </source>
</evidence>
<reference evidence="2 3" key="1">
    <citation type="journal article" date="2021" name="Plant Biotechnol. J.">
        <title>Multi-omics assisted identification of the key and species-specific regulatory components of drought-tolerant mechanisms in Gossypium stocksii.</title>
        <authorList>
            <person name="Yu D."/>
            <person name="Ke L."/>
            <person name="Zhang D."/>
            <person name="Wu Y."/>
            <person name="Sun Y."/>
            <person name="Mei J."/>
            <person name="Sun J."/>
            <person name="Sun Y."/>
        </authorList>
    </citation>
    <scope>NUCLEOTIDE SEQUENCE [LARGE SCALE GENOMIC DNA]</scope>
    <source>
        <strain evidence="3">cv. E1</strain>
        <tissue evidence="2">Leaf</tissue>
    </source>
</reference>
<comment type="caution">
    <text evidence="2">The sequence shown here is derived from an EMBL/GenBank/DDBJ whole genome shotgun (WGS) entry which is preliminary data.</text>
</comment>
<feature type="region of interest" description="Disordered" evidence="1">
    <location>
        <begin position="1"/>
        <end position="60"/>
    </location>
</feature>
<gene>
    <name evidence="2" type="ORF">J1N35_011962</name>
</gene>
<keyword evidence="3" id="KW-1185">Reference proteome</keyword>
<evidence type="ECO:0000313" key="2">
    <source>
        <dbReference type="EMBL" id="KAH1108194.1"/>
    </source>
</evidence>
<feature type="region of interest" description="Disordered" evidence="1">
    <location>
        <begin position="242"/>
        <end position="270"/>
    </location>
</feature>
<dbReference type="EMBL" id="JAIQCV010000004">
    <property type="protein sequence ID" value="KAH1108194.1"/>
    <property type="molecule type" value="Genomic_DNA"/>
</dbReference>
<organism evidence="2 3">
    <name type="scientific">Gossypium stocksii</name>
    <dbReference type="NCBI Taxonomy" id="47602"/>
    <lineage>
        <taxon>Eukaryota</taxon>
        <taxon>Viridiplantae</taxon>
        <taxon>Streptophyta</taxon>
        <taxon>Embryophyta</taxon>
        <taxon>Tracheophyta</taxon>
        <taxon>Spermatophyta</taxon>
        <taxon>Magnoliopsida</taxon>
        <taxon>eudicotyledons</taxon>
        <taxon>Gunneridae</taxon>
        <taxon>Pentapetalae</taxon>
        <taxon>rosids</taxon>
        <taxon>malvids</taxon>
        <taxon>Malvales</taxon>
        <taxon>Malvaceae</taxon>
        <taxon>Malvoideae</taxon>
        <taxon>Gossypium</taxon>
    </lineage>
</organism>
<dbReference type="AlphaFoldDB" id="A0A9D4ADT5"/>
<protein>
    <submittedName>
        <fullName evidence="2">Uncharacterized protein</fullName>
    </submittedName>
</protein>